<dbReference type="AlphaFoldDB" id="A0A7J9LXH9"/>
<feature type="region of interest" description="Disordered" evidence="1">
    <location>
        <begin position="18"/>
        <end position="45"/>
    </location>
</feature>
<dbReference type="EMBL" id="JABFAF010000008">
    <property type="protein sequence ID" value="MBA0863420.1"/>
    <property type="molecule type" value="Genomic_DNA"/>
</dbReference>
<name>A0A7J9LXH9_GOSSC</name>
<dbReference type="Proteomes" id="UP000593576">
    <property type="component" value="Unassembled WGS sequence"/>
</dbReference>
<evidence type="ECO:0000256" key="1">
    <source>
        <dbReference type="SAM" id="MobiDB-lite"/>
    </source>
</evidence>
<comment type="caution">
    <text evidence="2">The sequence shown here is derived from an EMBL/GenBank/DDBJ whole genome shotgun (WGS) entry which is preliminary data.</text>
</comment>
<reference evidence="2 3" key="1">
    <citation type="journal article" date="2019" name="Genome Biol. Evol.">
        <title>Insights into the evolution of the New World diploid cottons (Gossypium, subgenus Houzingenia) based on genome sequencing.</title>
        <authorList>
            <person name="Grover C.E."/>
            <person name="Arick M.A. 2nd"/>
            <person name="Thrash A."/>
            <person name="Conover J.L."/>
            <person name="Sanders W.S."/>
            <person name="Peterson D.G."/>
            <person name="Frelichowski J.E."/>
            <person name="Scheffler J.A."/>
            <person name="Scheffler B.E."/>
            <person name="Wendel J.F."/>
        </authorList>
    </citation>
    <scope>NUCLEOTIDE SEQUENCE [LARGE SCALE GENOMIC DNA]</scope>
    <source>
        <strain evidence="2">1</strain>
        <tissue evidence="2">Leaf</tissue>
    </source>
</reference>
<evidence type="ECO:0000313" key="2">
    <source>
        <dbReference type="EMBL" id="MBA0863420.1"/>
    </source>
</evidence>
<protein>
    <submittedName>
        <fullName evidence="2">Uncharacterized protein</fullName>
    </submittedName>
</protein>
<gene>
    <name evidence="2" type="ORF">Goshw_020889</name>
</gene>
<evidence type="ECO:0000313" key="3">
    <source>
        <dbReference type="Proteomes" id="UP000593576"/>
    </source>
</evidence>
<organism evidence="2 3">
    <name type="scientific">Gossypium schwendimanii</name>
    <name type="common">Cotton</name>
    <dbReference type="NCBI Taxonomy" id="34291"/>
    <lineage>
        <taxon>Eukaryota</taxon>
        <taxon>Viridiplantae</taxon>
        <taxon>Streptophyta</taxon>
        <taxon>Embryophyta</taxon>
        <taxon>Tracheophyta</taxon>
        <taxon>Spermatophyta</taxon>
        <taxon>Magnoliopsida</taxon>
        <taxon>eudicotyledons</taxon>
        <taxon>Gunneridae</taxon>
        <taxon>Pentapetalae</taxon>
        <taxon>rosids</taxon>
        <taxon>malvids</taxon>
        <taxon>Malvales</taxon>
        <taxon>Malvaceae</taxon>
        <taxon>Malvoideae</taxon>
        <taxon>Gossypium</taxon>
    </lineage>
</organism>
<proteinExistence type="predicted"/>
<sequence>MGYKFELDFFQVSEKDETRGWDDNARNKPFTLETSTSKGGRRDLT</sequence>
<keyword evidence="3" id="KW-1185">Reference proteome</keyword>
<accession>A0A7J9LXH9</accession>